<evidence type="ECO:0000256" key="2">
    <source>
        <dbReference type="ARBA" id="ARBA00022475"/>
    </source>
</evidence>
<evidence type="ECO:0000256" key="3">
    <source>
        <dbReference type="ARBA" id="ARBA00022692"/>
    </source>
</evidence>
<organism evidence="7 8">
    <name type="scientific">Aliiglaciecola litoralis</name>
    <dbReference type="NCBI Taxonomy" id="582857"/>
    <lineage>
        <taxon>Bacteria</taxon>
        <taxon>Pseudomonadati</taxon>
        <taxon>Pseudomonadota</taxon>
        <taxon>Gammaproteobacteria</taxon>
        <taxon>Alteromonadales</taxon>
        <taxon>Alteromonadaceae</taxon>
        <taxon>Aliiglaciecola</taxon>
    </lineage>
</organism>
<proteinExistence type="predicted"/>
<keyword evidence="8" id="KW-1185">Reference proteome</keyword>
<feature type="transmembrane region" description="Helical" evidence="6">
    <location>
        <begin position="77"/>
        <end position="97"/>
    </location>
</feature>
<evidence type="ECO:0000313" key="7">
    <source>
        <dbReference type="EMBL" id="GAA0852190.1"/>
    </source>
</evidence>
<dbReference type="Pfam" id="PF01810">
    <property type="entry name" value="LysE"/>
    <property type="match status" value="1"/>
</dbReference>
<dbReference type="RefSeq" id="WP_343855655.1">
    <property type="nucleotide sequence ID" value="NZ_BAAAFD010000001.1"/>
</dbReference>
<dbReference type="PANTHER" id="PTHR30086">
    <property type="entry name" value="ARGININE EXPORTER PROTEIN ARGO"/>
    <property type="match status" value="1"/>
</dbReference>
<evidence type="ECO:0000256" key="1">
    <source>
        <dbReference type="ARBA" id="ARBA00004651"/>
    </source>
</evidence>
<protein>
    <submittedName>
        <fullName evidence="7">LysE family transporter</fullName>
    </submittedName>
</protein>
<feature type="transmembrane region" description="Helical" evidence="6">
    <location>
        <begin position="162"/>
        <end position="182"/>
    </location>
</feature>
<feature type="transmembrane region" description="Helical" evidence="6">
    <location>
        <begin position="6"/>
        <end position="24"/>
    </location>
</feature>
<gene>
    <name evidence="7" type="ORF">GCM10009114_01480</name>
</gene>
<dbReference type="PIRSF" id="PIRSF006324">
    <property type="entry name" value="LeuE"/>
    <property type="match status" value="1"/>
</dbReference>
<dbReference type="EMBL" id="BAAAFD010000001">
    <property type="protein sequence ID" value="GAA0852190.1"/>
    <property type="molecule type" value="Genomic_DNA"/>
</dbReference>
<dbReference type="InterPro" id="IPR001123">
    <property type="entry name" value="LeuE-type"/>
</dbReference>
<name>A0ABN1LD94_9ALTE</name>
<evidence type="ECO:0000256" key="6">
    <source>
        <dbReference type="SAM" id="Phobius"/>
    </source>
</evidence>
<dbReference type="PANTHER" id="PTHR30086:SF21">
    <property type="entry name" value="TRANSPORT PROTEIN"/>
    <property type="match status" value="1"/>
</dbReference>
<evidence type="ECO:0000256" key="4">
    <source>
        <dbReference type="ARBA" id="ARBA00022989"/>
    </source>
</evidence>
<keyword evidence="2" id="KW-1003">Cell membrane</keyword>
<sequence>MFETLSLYWLEFAAIATLHFFAVASPGPDFAVVVKQSVSSGRRSAMYTSIGIGVGILIHVIYSLLGIGILIQTTPWLFQLFAYAAAAYLLYLGWGAIRSKPPVAPNPNLEQCSLCSQPTSDKKSFMIGLVTNGLNPKATLFFLTVFAVAVSPETPLEVKITYGLYLAFATGLWFCFLSYLLSGTRVRSTLMANGYWFDRIMGIILIALAFKLIFST</sequence>
<keyword evidence="5 6" id="KW-0472">Membrane</keyword>
<keyword evidence="3 6" id="KW-0812">Transmembrane</keyword>
<comment type="subcellular location">
    <subcellularLocation>
        <location evidence="1">Cell membrane</location>
        <topology evidence="1">Multi-pass membrane protein</topology>
    </subcellularLocation>
</comment>
<reference evidence="7 8" key="1">
    <citation type="journal article" date="2019" name="Int. J. Syst. Evol. Microbiol.">
        <title>The Global Catalogue of Microorganisms (GCM) 10K type strain sequencing project: providing services to taxonomists for standard genome sequencing and annotation.</title>
        <authorList>
            <consortium name="The Broad Institute Genomics Platform"/>
            <consortium name="The Broad Institute Genome Sequencing Center for Infectious Disease"/>
            <person name="Wu L."/>
            <person name="Ma J."/>
        </authorList>
    </citation>
    <scope>NUCLEOTIDE SEQUENCE [LARGE SCALE GENOMIC DNA]</scope>
    <source>
        <strain evidence="7 8">JCM 15896</strain>
    </source>
</reference>
<dbReference type="Proteomes" id="UP001500359">
    <property type="component" value="Unassembled WGS sequence"/>
</dbReference>
<comment type="caution">
    <text evidence="7">The sequence shown here is derived from an EMBL/GenBank/DDBJ whole genome shotgun (WGS) entry which is preliminary data.</text>
</comment>
<keyword evidence="4 6" id="KW-1133">Transmembrane helix</keyword>
<evidence type="ECO:0000256" key="5">
    <source>
        <dbReference type="ARBA" id="ARBA00023136"/>
    </source>
</evidence>
<accession>A0ABN1LD94</accession>
<evidence type="ECO:0000313" key="8">
    <source>
        <dbReference type="Proteomes" id="UP001500359"/>
    </source>
</evidence>
<feature type="transmembrane region" description="Helical" evidence="6">
    <location>
        <begin position="125"/>
        <end position="150"/>
    </location>
</feature>
<feature type="transmembrane region" description="Helical" evidence="6">
    <location>
        <begin position="194"/>
        <end position="214"/>
    </location>
</feature>
<feature type="transmembrane region" description="Helical" evidence="6">
    <location>
        <begin position="45"/>
        <end position="71"/>
    </location>
</feature>